<evidence type="ECO:0000256" key="2">
    <source>
        <dbReference type="ARBA" id="ARBA00022475"/>
    </source>
</evidence>
<sequence length="669" mass="71848">MSRSVKVFAPALALLLGFTAVSLLLGLQVGGAAAPRELLDPGAVVRYLLPAARTVVNVSLAAMLGTLILTLWALDPKRPEWGKALDFAAAAAGVLTVAGGVTLITTFIDVSSQPFSASAQFGASLAQFITEFELGILWLTLVLLSAVTSVLLFAIRGRRLLLVALVPAMLTTFPLAAQGHASGASGHSLAVNSIFMHLTGASIWLGGLLVLALLISTVDAARLPLIVRRYSVLALFAALMVFASGVVSGLTRLNSLAELTSTGYGLLLLLKTASLAALIGFGAWQRLRLIGRLEAAPESRKTYAWILAAELAVMGLASGFAGALGRSATPAAITPARELGATITPAEYLTGDPLPPELTFTSIFTVWKFDLLWAAVTFGGIGLYCYGVWILRRRGDKWPLGRTVSWVSGMLLLGYVTNGFLNAYEAYLFSLHMLGHMFLTMLIPLLLVLGAPVTLLLRAAAKRQDGSWGAREWVLWLVETPYSRFITNPVVAAAIFAGSLWVFYFTPVLRWSMSTHLGHQWMIIHFLLSGYLFTLALIGVDPVPHRAPYPLRVIILLATMAAHAFFGVTVMSSTGLLAADWFGAMGRVWGDPPLIDQQSGGGIAWGIGELPTLFIMLVVSIQWARSDEKEQRRKDRAAERSGDAELMAYNEMLAARAAQAQRQPAHGRQ</sequence>
<evidence type="ECO:0000256" key="5">
    <source>
        <dbReference type="ARBA" id="ARBA00023136"/>
    </source>
</evidence>
<comment type="subcellular location">
    <subcellularLocation>
        <location evidence="1">Cell membrane</location>
        <topology evidence="1">Multi-pass membrane protein</topology>
    </subcellularLocation>
</comment>
<evidence type="ECO:0000256" key="6">
    <source>
        <dbReference type="SAM" id="Phobius"/>
    </source>
</evidence>
<organism evidence="8 9">
    <name type="scientific">Canibacter oris</name>
    <dbReference type="NCBI Taxonomy" id="1365628"/>
    <lineage>
        <taxon>Bacteria</taxon>
        <taxon>Bacillati</taxon>
        <taxon>Actinomycetota</taxon>
        <taxon>Actinomycetes</taxon>
        <taxon>Micrococcales</taxon>
        <taxon>Microbacteriaceae</taxon>
        <taxon>Canibacter</taxon>
    </lineage>
</organism>
<dbReference type="EMBL" id="JACIFD010000003">
    <property type="protein sequence ID" value="MBB4071118.1"/>
    <property type="molecule type" value="Genomic_DNA"/>
</dbReference>
<dbReference type="GO" id="GO:0005886">
    <property type="term" value="C:plasma membrane"/>
    <property type="evidence" value="ECO:0007669"/>
    <property type="project" value="UniProtKB-SubCell"/>
</dbReference>
<feature type="transmembrane region" description="Helical" evidence="6">
    <location>
        <begin position="263"/>
        <end position="284"/>
    </location>
</feature>
<evidence type="ECO:0000259" key="7">
    <source>
        <dbReference type="Pfam" id="PF05425"/>
    </source>
</evidence>
<feature type="transmembrane region" description="Helical" evidence="6">
    <location>
        <begin position="304"/>
        <end position="325"/>
    </location>
</feature>
<gene>
    <name evidence="8" type="ORF">F5897_000406</name>
</gene>
<feature type="transmembrane region" description="Helical" evidence="6">
    <location>
        <begin position="403"/>
        <end position="421"/>
    </location>
</feature>
<proteinExistence type="predicted"/>
<feature type="transmembrane region" description="Helical" evidence="6">
    <location>
        <begin position="490"/>
        <end position="509"/>
    </location>
</feature>
<feature type="transmembrane region" description="Helical" evidence="6">
    <location>
        <begin position="433"/>
        <end position="457"/>
    </location>
</feature>
<protein>
    <submittedName>
        <fullName evidence="8">Putative copper resistance protein D</fullName>
    </submittedName>
</protein>
<dbReference type="RefSeq" id="WP_343048745.1">
    <property type="nucleotide sequence ID" value="NZ_JACIFD010000003.1"/>
</dbReference>
<evidence type="ECO:0000256" key="1">
    <source>
        <dbReference type="ARBA" id="ARBA00004651"/>
    </source>
</evidence>
<dbReference type="Pfam" id="PF05425">
    <property type="entry name" value="CopD"/>
    <property type="match status" value="1"/>
</dbReference>
<evidence type="ECO:0000256" key="4">
    <source>
        <dbReference type="ARBA" id="ARBA00022989"/>
    </source>
</evidence>
<feature type="transmembrane region" description="Helical" evidence="6">
    <location>
        <begin position="55"/>
        <end position="74"/>
    </location>
</feature>
<feature type="domain" description="Copper resistance protein D" evidence="7">
    <location>
        <begin position="226"/>
        <end position="324"/>
    </location>
</feature>
<feature type="transmembrane region" description="Helical" evidence="6">
    <location>
        <begin position="602"/>
        <end position="624"/>
    </location>
</feature>
<name>A0A840DM25_9MICO</name>
<dbReference type="InterPro" id="IPR008457">
    <property type="entry name" value="Cu-R_CopD_dom"/>
</dbReference>
<feature type="transmembrane region" description="Helical" evidence="6">
    <location>
        <begin position="371"/>
        <end position="391"/>
    </location>
</feature>
<feature type="transmembrane region" description="Helical" evidence="6">
    <location>
        <begin position="553"/>
        <end position="582"/>
    </location>
</feature>
<dbReference type="InterPro" id="IPR019108">
    <property type="entry name" value="Caa3_assmbl_CtaG-rel"/>
</dbReference>
<keyword evidence="3 6" id="KW-0812">Transmembrane</keyword>
<dbReference type="PANTHER" id="PTHR34820:SF4">
    <property type="entry name" value="INNER MEMBRANE PROTEIN YEBZ"/>
    <property type="match status" value="1"/>
</dbReference>
<evidence type="ECO:0000313" key="9">
    <source>
        <dbReference type="Proteomes" id="UP000571183"/>
    </source>
</evidence>
<dbReference type="InterPro" id="IPR032694">
    <property type="entry name" value="CopC/D"/>
</dbReference>
<feature type="transmembrane region" description="Helical" evidence="6">
    <location>
        <begin position="194"/>
        <end position="218"/>
    </location>
</feature>
<dbReference type="AlphaFoldDB" id="A0A840DM25"/>
<feature type="transmembrane region" description="Helical" evidence="6">
    <location>
        <begin position="160"/>
        <end position="182"/>
    </location>
</feature>
<keyword evidence="5 6" id="KW-0472">Membrane</keyword>
<dbReference type="GO" id="GO:0006825">
    <property type="term" value="P:copper ion transport"/>
    <property type="evidence" value="ECO:0007669"/>
    <property type="project" value="InterPro"/>
</dbReference>
<comment type="caution">
    <text evidence="8">The sequence shown here is derived from an EMBL/GenBank/DDBJ whole genome shotgun (WGS) entry which is preliminary data.</text>
</comment>
<keyword evidence="2" id="KW-1003">Cell membrane</keyword>
<keyword evidence="4 6" id="KW-1133">Transmembrane helix</keyword>
<feature type="transmembrane region" description="Helical" evidence="6">
    <location>
        <begin position="521"/>
        <end position="541"/>
    </location>
</feature>
<keyword evidence="9" id="KW-1185">Reference proteome</keyword>
<evidence type="ECO:0000313" key="8">
    <source>
        <dbReference type="EMBL" id="MBB4071118.1"/>
    </source>
</evidence>
<dbReference type="PANTHER" id="PTHR34820">
    <property type="entry name" value="INNER MEMBRANE PROTEIN YEBZ"/>
    <property type="match status" value="1"/>
</dbReference>
<reference evidence="8" key="1">
    <citation type="submission" date="2020-08" db="EMBL/GenBank/DDBJ databases">
        <title>Sequencing the genomes of 1000 actinobacteria strains.</title>
        <authorList>
            <person name="Klenk H.-P."/>
        </authorList>
    </citation>
    <scope>NUCLEOTIDE SEQUENCE [LARGE SCALE GENOMIC DNA]</scope>
    <source>
        <strain evidence="8">DSM 27064</strain>
    </source>
</reference>
<evidence type="ECO:0000256" key="3">
    <source>
        <dbReference type="ARBA" id="ARBA00022692"/>
    </source>
</evidence>
<accession>A0A840DM25</accession>
<dbReference type="Proteomes" id="UP000571183">
    <property type="component" value="Unassembled WGS sequence"/>
</dbReference>
<feature type="transmembrane region" description="Helical" evidence="6">
    <location>
        <begin position="230"/>
        <end position="251"/>
    </location>
</feature>
<dbReference type="Pfam" id="PF09678">
    <property type="entry name" value="Caa3_CtaG"/>
    <property type="match status" value="1"/>
</dbReference>
<feature type="transmembrane region" description="Helical" evidence="6">
    <location>
        <begin position="86"/>
        <end position="108"/>
    </location>
</feature>
<feature type="transmembrane region" description="Helical" evidence="6">
    <location>
        <begin position="135"/>
        <end position="153"/>
    </location>
</feature>